<dbReference type="Pfam" id="PF13715">
    <property type="entry name" value="CarbopepD_reg_2"/>
    <property type="match status" value="1"/>
</dbReference>
<dbReference type="InterPro" id="IPR012910">
    <property type="entry name" value="Plug_dom"/>
</dbReference>
<organism evidence="12 13">
    <name type="scientific">Tenacibaculum soleae</name>
    <dbReference type="NCBI Taxonomy" id="447689"/>
    <lineage>
        <taxon>Bacteria</taxon>
        <taxon>Pseudomonadati</taxon>
        <taxon>Bacteroidota</taxon>
        <taxon>Flavobacteriia</taxon>
        <taxon>Flavobacteriales</taxon>
        <taxon>Flavobacteriaceae</taxon>
        <taxon>Tenacibaculum</taxon>
    </lineage>
</organism>
<name>A0A1B9XXB7_9FLAO</name>
<dbReference type="Gene3D" id="2.170.130.10">
    <property type="entry name" value="TonB-dependent receptor, plug domain"/>
    <property type="match status" value="1"/>
</dbReference>
<keyword evidence="6 8" id="KW-0472">Membrane</keyword>
<evidence type="ECO:0000256" key="6">
    <source>
        <dbReference type="ARBA" id="ARBA00023136"/>
    </source>
</evidence>
<evidence type="ECO:0000313" key="13">
    <source>
        <dbReference type="Proteomes" id="UP000093186"/>
    </source>
</evidence>
<evidence type="ECO:0000256" key="5">
    <source>
        <dbReference type="ARBA" id="ARBA00023077"/>
    </source>
</evidence>
<evidence type="ECO:0000259" key="11">
    <source>
        <dbReference type="Pfam" id="PF07715"/>
    </source>
</evidence>
<dbReference type="Pfam" id="PF07715">
    <property type="entry name" value="Plug"/>
    <property type="match status" value="1"/>
</dbReference>
<dbReference type="Gene3D" id="2.40.170.20">
    <property type="entry name" value="TonB-dependent receptor, beta-barrel domain"/>
    <property type="match status" value="1"/>
</dbReference>
<dbReference type="OrthoDB" id="9758472at2"/>
<protein>
    <submittedName>
        <fullName evidence="12">TonB-dependent receptor</fullName>
    </submittedName>
</protein>
<evidence type="ECO:0000259" key="10">
    <source>
        <dbReference type="Pfam" id="PF00593"/>
    </source>
</evidence>
<evidence type="ECO:0000256" key="1">
    <source>
        <dbReference type="ARBA" id="ARBA00004571"/>
    </source>
</evidence>
<dbReference type="Pfam" id="PF00593">
    <property type="entry name" value="TonB_dep_Rec_b-barrel"/>
    <property type="match status" value="1"/>
</dbReference>
<dbReference type="SUPFAM" id="SSF56935">
    <property type="entry name" value="Porins"/>
    <property type="match status" value="1"/>
</dbReference>
<dbReference type="EMBL" id="MAKX01000024">
    <property type="protein sequence ID" value="OCK42203.1"/>
    <property type="molecule type" value="Genomic_DNA"/>
</dbReference>
<evidence type="ECO:0000313" key="12">
    <source>
        <dbReference type="EMBL" id="OCK42203.1"/>
    </source>
</evidence>
<keyword evidence="4 8" id="KW-0812">Transmembrane</keyword>
<dbReference type="AlphaFoldDB" id="A0A1B9XXB7"/>
<keyword evidence="12" id="KW-0675">Receptor</keyword>
<evidence type="ECO:0000256" key="3">
    <source>
        <dbReference type="ARBA" id="ARBA00022452"/>
    </source>
</evidence>
<dbReference type="SUPFAM" id="SSF49464">
    <property type="entry name" value="Carboxypeptidase regulatory domain-like"/>
    <property type="match status" value="1"/>
</dbReference>
<feature type="domain" description="TonB-dependent receptor plug" evidence="11">
    <location>
        <begin position="145"/>
        <end position="238"/>
    </location>
</feature>
<dbReference type="Gene3D" id="2.60.40.1120">
    <property type="entry name" value="Carboxypeptidase-like, regulatory domain"/>
    <property type="match status" value="1"/>
</dbReference>
<gene>
    <name evidence="12" type="ORF">BA195_11290</name>
</gene>
<comment type="similarity">
    <text evidence="8 9">Belongs to the TonB-dependent receptor family.</text>
</comment>
<dbReference type="InterPro" id="IPR039426">
    <property type="entry name" value="TonB-dep_rcpt-like"/>
</dbReference>
<keyword evidence="7 8" id="KW-0998">Cell outer membrane</keyword>
<dbReference type="GO" id="GO:0009279">
    <property type="term" value="C:cell outer membrane"/>
    <property type="evidence" value="ECO:0007669"/>
    <property type="project" value="UniProtKB-SubCell"/>
</dbReference>
<proteinExistence type="inferred from homology"/>
<keyword evidence="13" id="KW-1185">Reference proteome</keyword>
<dbReference type="PANTHER" id="PTHR30442">
    <property type="entry name" value="IRON III DICITRATE TRANSPORT PROTEIN FECA"/>
    <property type="match status" value="1"/>
</dbReference>
<dbReference type="InterPro" id="IPR036942">
    <property type="entry name" value="Beta-barrel_TonB_sf"/>
</dbReference>
<dbReference type="RefSeq" id="WP_068705621.1">
    <property type="nucleotide sequence ID" value="NZ_MAKX01000024.1"/>
</dbReference>
<evidence type="ECO:0000256" key="9">
    <source>
        <dbReference type="RuleBase" id="RU003357"/>
    </source>
</evidence>
<evidence type="ECO:0000256" key="7">
    <source>
        <dbReference type="ARBA" id="ARBA00023237"/>
    </source>
</evidence>
<accession>A0A1B9XXB7</accession>
<evidence type="ECO:0000256" key="8">
    <source>
        <dbReference type="PROSITE-ProRule" id="PRU01360"/>
    </source>
</evidence>
<dbReference type="Proteomes" id="UP000093186">
    <property type="component" value="Unassembled WGS sequence"/>
</dbReference>
<feature type="domain" description="TonB-dependent receptor-like beta-barrel" evidence="10">
    <location>
        <begin position="311"/>
        <end position="799"/>
    </location>
</feature>
<comment type="caution">
    <text evidence="12">The sequence shown here is derived from an EMBL/GenBank/DDBJ whole genome shotgun (WGS) entry which is preliminary data.</text>
</comment>
<dbReference type="InterPro" id="IPR000531">
    <property type="entry name" value="Beta-barrel_TonB"/>
</dbReference>
<evidence type="ECO:0000256" key="4">
    <source>
        <dbReference type="ARBA" id="ARBA00022692"/>
    </source>
</evidence>
<dbReference type="STRING" id="447689.BA195_11290"/>
<dbReference type="InterPro" id="IPR037066">
    <property type="entry name" value="Plug_dom_sf"/>
</dbReference>
<evidence type="ECO:0000256" key="2">
    <source>
        <dbReference type="ARBA" id="ARBA00022448"/>
    </source>
</evidence>
<reference evidence="12 13" key="1">
    <citation type="submission" date="2016-06" db="EMBL/GenBank/DDBJ databases">
        <title>Draft Genome Sequence of Tenacibaculum soleae UCD-KL19.</title>
        <authorList>
            <person name="Eisen J.A."/>
            <person name="Coil D.A."/>
            <person name="Lujan K.M."/>
        </authorList>
    </citation>
    <scope>NUCLEOTIDE SEQUENCE [LARGE SCALE GENOMIC DNA]</scope>
    <source>
        <strain evidence="12 13">UCD-KL19</strain>
    </source>
</reference>
<sequence length="833" mass="93627">MKLKLKDYNIIFIAILSIQTIIAQHTISGKITNQKGKPINNVEIFNAKGGLLTKSKNDGTFITEKQKKGNYKIVFFSHNYEILEKNITLKDENLELNITLSSLNEQLSEVVINQRKRKIFAIKRLKEVEGTAIYAGKKTEVVLLSETVSNKAANNARQIYSQVVGLNIYENDDAGLQLNIGGRGLDPNRTTNFNTRQNGYDISADVLGYPESYYTPPAEALKEIQVVRGAASLQYGTQFGGLLNFKFNEPNKNKEFELITRQSTGSYGLFNTFNSVSGTVDNTGYYGYINYKQGDGFRPNSEFNSVNIYGHVDHKLSENTTLTVEATYLNYLAKQAGGLTDKMFNEDPLQSNRTRNWFRVNWNLWAVKLDHNFTEDTKLSVNVFGLDASRKAVGFRGNYKSRSVNSITYVDEILADGNYATRDLVVGNYKNWGAEVRFLSKYAFKDNKNTYLVGLKYYSANNSEKQGPGTKEIDANFNFTNEEEYLASNFTFPNTNVALFGEHIFKFSEKFSITPGFRLEYIKTESNGNYKNILWENGDLQSGNPLPNGIINGRDDRTKERSFALLGIGASYKPNKSLELYANASQNYRSVTFNDIRTVSPTFKVDENIDDEKGGTADIGVRGKVNNVLSYDISSFALFYNNRIGVFWVTSGPDAGDRLRTNIGDAFIYGLESFVDVSLSNLFKFSSKDFSLNYFTNIALTESEYTNSLENSVVGNQVEFIPKINLKTGIKFGYKNFLSSLQFTHLSEQQTDATHANQSNLEGTPSFGSVGTIPAYSILDASFSYAYKNWKLETGVNNLLNESYFTRRATGYPGPGIIPSSPRSYYVTLQFKL</sequence>
<keyword evidence="5 9" id="KW-0798">TonB box</keyword>
<comment type="subcellular location">
    <subcellularLocation>
        <location evidence="1 8">Cell outer membrane</location>
        <topology evidence="1 8">Multi-pass membrane protein</topology>
    </subcellularLocation>
</comment>
<keyword evidence="3 8" id="KW-1134">Transmembrane beta strand</keyword>
<dbReference type="PROSITE" id="PS52016">
    <property type="entry name" value="TONB_DEPENDENT_REC_3"/>
    <property type="match status" value="1"/>
</dbReference>
<dbReference type="GO" id="GO:0033214">
    <property type="term" value="P:siderophore-iron import into cell"/>
    <property type="evidence" value="ECO:0007669"/>
    <property type="project" value="TreeGrafter"/>
</dbReference>
<dbReference type="PANTHER" id="PTHR30442:SF0">
    <property type="entry name" value="FE(3+) DICITRATE TRANSPORT PROTEIN FECA"/>
    <property type="match status" value="1"/>
</dbReference>
<keyword evidence="2 8" id="KW-0813">Transport</keyword>
<dbReference type="InterPro" id="IPR008969">
    <property type="entry name" value="CarboxyPept-like_regulatory"/>
</dbReference>